<dbReference type="SUPFAM" id="SSF46785">
    <property type="entry name" value="Winged helix' DNA-binding domain"/>
    <property type="match status" value="1"/>
</dbReference>
<evidence type="ECO:0000256" key="2">
    <source>
        <dbReference type="ARBA" id="ARBA00023015"/>
    </source>
</evidence>
<dbReference type="InterPro" id="IPR036388">
    <property type="entry name" value="WH-like_DNA-bd_sf"/>
</dbReference>
<keyword evidence="4" id="KW-0804">Transcription</keyword>
<dbReference type="AlphaFoldDB" id="A0A4Q7UUN6"/>
<keyword evidence="2" id="KW-0805">Transcription regulation</keyword>
<dbReference type="InterPro" id="IPR036390">
    <property type="entry name" value="WH_DNA-bd_sf"/>
</dbReference>
<evidence type="ECO:0000256" key="1">
    <source>
        <dbReference type="ARBA" id="ARBA00011046"/>
    </source>
</evidence>
<keyword evidence="3" id="KW-0238">DNA-binding</keyword>
<reference evidence="5 6" key="1">
    <citation type="submission" date="2019-02" db="EMBL/GenBank/DDBJ databases">
        <title>Sequencing the genomes of 1000 actinobacteria strains.</title>
        <authorList>
            <person name="Klenk H.-P."/>
        </authorList>
    </citation>
    <scope>NUCLEOTIDE SEQUENCE [LARGE SCALE GENOMIC DNA]</scope>
    <source>
        <strain evidence="5 6">DSM 45779</strain>
    </source>
</reference>
<dbReference type="RefSeq" id="WP_130290025.1">
    <property type="nucleotide sequence ID" value="NZ_SHKL01000001.1"/>
</dbReference>
<dbReference type="GO" id="GO:0003677">
    <property type="term" value="F:DNA binding"/>
    <property type="evidence" value="ECO:0007669"/>
    <property type="project" value="UniProtKB-KW"/>
</dbReference>
<evidence type="ECO:0000256" key="3">
    <source>
        <dbReference type="ARBA" id="ARBA00023125"/>
    </source>
</evidence>
<evidence type="ECO:0000313" key="5">
    <source>
        <dbReference type="EMBL" id="RZT85592.1"/>
    </source>
</evidence>
<protein>
    <submittedName>
        <fullName evidence="5">Putative transcriptional regulator</fullName>
    </submittedName>
</protein>
<dbReference type="Proteomes" id="UP000291591">
    <property type="component" value="Unassembled WGS sequence"/>
</dbReference>
<keyword evidence="6" id="KW-1185">Reference proteome</keyword>
<proteinExistence type="inferred from homology"/>
<evidence type="ECO:0000256" key="4">
    <source>
        <dbReference type="ARBA" id="ARBA00023163"/>
    </source>
</evidence>
<accession>A0A4Q7UUN6</accession>
<dbReference type="EMBL" id="SHKL01000001">
    <property type="protein sequence ID" value="RZT85592.1"/>
    <property type="molecule type" value="Genomic_DNA"/>
</dbReference>
<dbReference type="GO" id="GO:0045892">
    <property type="term" value="P:negative regulation of DNA-templated transcription"/>
    <property type="evidence" value="ECO:0007669"/>
    <property type="project" value="InterPro"/>
</dbReference>
<sequence length="137" mass="15094">MPTNGQGAEPPGLEQALAVLGPLESRIMRAVWTGRVTAPFTVHHVHDLLPELAYTTVLTTMRRLADKQLLHASATVGRRSHHYRPIGDPVTFVAAESEREAAAVVERYGDAALAAFALRLDELSPEQRDALHRLRRS</sequence>
<dbReference type="Gene3D" id="1.10.10.10">
    <property type="entry name" value="Winged helix-like DNA-binding domain superfamily/Winged helix DNA-binding domain"/>
    <property type="match status" value="1"/>
</dbReference>
<name>A0A4Q7UUN6_PSEST</name>
<dbReference type="Pfam" id="PF03965">
    <property type="entry name" value="Penicillinase_R"/>
    <property type="match status" value="1"/>
</dbReference>
<comment type="similarity">
    <text evidence="1">Belongs to the BlaI transcriptional regulatory family.</text>
</comment>
<dbReference type="OrthoDB" id="9813987at2"/>
<comment type="caution">
    <text evidence="5">The sequence shown here is derived from an EMBL/GenBank/DDBJ whole genome shotgun (WGS) entry which is preliminary data.</text>
</comment>
<dbReference type="InterPro" id="IPR005650">
    <property type="entry name" value="BlaI_family"/>
</dbReference>
<evidence type="ECO:0000313" key="6">
    <source>
        <dbReference type="Proteomes" id="UP000291591"/>
    </source>
</evidence>
<organism evidence="5 6">
    <name type="scientific">Pseudonocardia sediminis</name>
    <dbReference type="NCBI Taxonomy" id="1397368"/>
    <lineage>
        <taxon>Bacteria</taxon>
        <taxon>Bacillati</taxon>
        <taxon>Actinomycetota</taxon>
        <taxon>Actinomycetes</taxon>
        <taxon>Pseudonocardiales</taxon>
        <taxon>Pseudonocardiaceae</taxon>
        <taxon>Pseudonocardia</taxon>
    </lineage>
</organism>
<gene>
    <name evidence="5" type="ORF">EV383_2467</name>
</gene>